<comment type="caution">
    <text evidence="1">The sequence shown here is derived from an EMBL/GenBank/DDBJ whole genome shotgun (WGS) entry which is preliminary data.</text>
</comment>
<accession>A0ABQ1QQN6</accession>
<reference evidence="2" key="1">
    <citation type="journal article" date="2019" name="Int. J. Syst. Evol. Microbiol.">
        <title>The Global Catalogue of Microorganisms (GCM) 10K type strain sequencing project: providing services to taxonomists for standard genome sequencing and annotation.</title>
        <authorList>
            <consortium name="The Broad Institute Genomics Platform"/>
            <consortium name="The Broad Institute Genome Sequencing Center for Infectious Disease"/>
            <person name="Wu L."/>
            <person name="Ma J."/>
        </authorList>
    </citation>
    <scope>NUCLEOTIDE SEQUENCE [LARGE SCALE GENOMIC DNA]</scope>
    <source>
        <strain evidence="2">CGMCC 1.12606</strain>
    </source>
</reference>
<dbReference type="InterPro" id="IPR045444">
    <property type="entry name" value="DUF6503"/>
</dbReference>
<evidence type="ECO:0008006" key="3">
    <source>
        <dbReference type="Google" id="ProtNLM"/>
    </source>
</evidence>
<proteinExistence type="predicted"/>
<organism evidence="1 2">
    <name type="scientific">Muriicola marianensis</name>
    <dbReference type="NCBI Taxonomy" id="1324801"/>
    <lineage>
        <taxon>Bacteria</taxon>
        <taxon>Pseudomonadati</taxon>
        <taxon>Bacteroidota</taxon>
        <taxon>Flavobacteriia</taxon>
        <taxon>Flavobacteriales</taxon>
        <taxon>Flavobacteriaceae</taxon>
        <taxon>Muriicola</taxon>
    </lineage>
</organism>
<protein>
    <recommendedName>
        <fullName evidence="3">Deoxyribose-phosphate aldolase</fullName>
    </recommendedName>
</protein>
<gene>
    <name evidence="1" type="ORF">GCM10011361_00600</name>
</gene>
<name>A0ABQ1QQN6_9FLAO</name>
<keyword evidence="2" id="KW-1185">Reference proteome</keyword>
<dbReference type="Pfam" id="PF20113">
    <property type="entry name" value="DUF6503"/>
    <property type="match status" value="1"/>
</dbReference>
<dbReference type="RefSeq" id="WP_229732436.1">
    <property type="nucleotide sequence ID" value="NZ_BMFH01000001.1"/>
</dbReference>
<evidence type="ECO:0000313" key="2">
    <source>
        <dbReference type="Proteomes" id="UP000625780"/>
    </source>
</evidence>
<sequence>MEKRNSRPISILFAFLWIIFITCGDGDKKNAAQSAIDRAIADAGGELYEQSNITFRFRDAIYTLERTKGRNVMTRTRETDSGELRDVWDGRSFSRYFQNEKMAVSDSMANVYSNSINSVLYFAQLPYGLNDPAVNKEWIGEKIVGEKTYYKVKVTFDQEGGGDDFEDVYIYWIDAETFKPQYLAYEFHVNGGGLRFREAYNERYVKGIRFVDYRNYRPTGEAELIKLDSLFERRKLELFSDIRLEDIEVSRDSYN</sequence>
<evidence type="ECO:0000313" key="1">
    <source>
        <dbReference type="EMBL" id="GGD37481.1"/>
    </source>
</evidence>
<dbReference type="EMBL" id="BMFH01000001">
    <property type="protein sequence ID" value="GGD37481.1"/>
    <property type="molecule type" value="Genomic_DNA"/>
</dbReference>
<dbReference type="Proteomes" id="UP000625780">
    <property type="component" value="Unassembled WGS sequence"/>
</dbReference>